<proteinExistence type="inferred from homology"/>
<dbReference type="GO" id="GO:0006281">
    <property type="term" value="P:DNA repair"/>
    <property type="evidence" value="ECO:0007669"/>
    <property type="project" value="UniProtKB-KW"/>
</dbReference>
<dbReference type="InterPro" id="IPR027417">
    <property type="entry name" value="P-loop_NTPase"/>
</dbReference>
<comment type="caution">
    <text evidence="4">The sequence shown here is derived from an EMBL/GenBank/DDBJ whole genome shotgun (WGS) entry which is preliminary data.</text>
</comment>
<reference evidence="4" key="2">
    <citation type="journal article" date="2023" name="BMC Genomics">
        <title>Pest status, molecular evolution, and epigenetic factors derived from the genome assembly of Frankliniella fusca, a thysanopteran phytovirus vector.</title>
        <authorList>
            <person name="Catto M.A."/>
            <person name="Labadie P.E."/>
            <person name="Jacobson A.L."/>
            <person name="Kennedy G.G."/>
            <person name="Srinivasan R."/>
            <person name="Hunt B.G."/>
        </authorList>
    </citation>
    <scope>NUCLEOTIDE SEQUENCE</scope>
    <source>
        <strain evidence="4">PL_HMW_Pooled</strain>
    </source>
</reference>
<dbReference type="CDD" id="cd18809">
    <property type="entry name" value="SF1_C_RecD"/>
    <property type="match status" value="1"/>
</dbReference>
<feature type="domain" description="DNA helicase Pif1-like DEAD-box helicase" evidence="2">
    <location>
        <begin position="639"/>
        <end position="776"/>
    </location>
</feature>
<name>A0AAE1LU71_9NEOP</name>
<dbReference type="Pfam" id="PF05970">
    <property type="entry name" value="PIF1"/>
    <property type="match status" value="1"/>
</dbReference>
<dbReference type="PANTHER" id="PTHR47642">
    <property type="entry name" value="ATP-DEPENDENT DNA HELICASE"/>
    <property type="match status" value="1"/>
</dbReference>
<dbReference type="EMBL" id="JAHWGI010001431">
    <property type="protein sequence ID" value="KAK3931895.1"/>
    <property type="molecule type" value="Genomic_DNA"/>
</dbReference>
<sequence>MTITQLKELISENPNTMKQIMYQASNIKGSKAYWNARSHELQDMVEQIGLPTVFITLSCADGHWEDLYKLMTHKDILSLSPRERRQLVQDNPHIVDAFFDYRVNVLINKLLQTHFKVTDYWYRVEYQHRGSPHIHGVFWFENAPDVSNIENQSEEYIAEVINYFSKLIEAWNPLINPLQSDTHPCRKNYQNVENFEQDLAQLLHMVQRHVCSNDYCHRINSKTKKRECRFKFPQDMQESASINKNDRNETEFKPRRNDPYLNKFNAFLIQLWRANMDIAPVISKRALLAYLAKYISKSEIQSKSLREIFGILIDSLNGDLAAKKLIHKVFMKSCAERDISAQEVCHSLLRLKLHSAGGRQFVIVNLAEKKWVQVEDDESFENVKHGKSVVEKYKDRANRLEDISLWNFAKNFDMIRFSKVKKFNIVRVFPKLKLTDDPTKNEDFYKQQVILHVPWRDESKLKKIEETWLNVYDTHNIKQICNSITIVSDDSNSISEEEYDSSDTDSECEENNILEELLSSRLGPTSKIPQINLGNREVDRAYNWYDSFEKYKQYGTIVDFENYIDNMKSKKTDVNVETELPDIILTTEQQHIVNIIKRHIHIIKTKNECHDNIQLHKRIIVQGKAALLNKELGRNSYLLATPTGVTAVLINGKTLHSIFKLPRKTSEYTSLKGERARDMTNVMKEVKCLILDEFSMIGCSTLAMINKRCKEALGSNDDFGGLIVIMLGDIKQLPPVKDSPFYSKNQKSLMSKEGKVLINNFDKVYILQKSHRQADDDEYLRVIDNVSELHVSQSDYKYLSLRFTNNVSQEEKDKFKDTIRLFSTKDEVKQYNMVKLSELHDIVTGAPTPILKLPAKHNCSEAKQGSTDSAEGLETKLFLAKGCKIMLPANIWIEKNLCNGTIGCVEDILYNPASEQPAVILCNFPTYKGLSIIPGTTLIPIKPILKSWTDANGVNCSRYQFPVTLCYACSIHKSQGMTLDKAVINLGEVEFSMGLSYVAISRVRCSKDILIIPFTHKRLMPSPKTVATLEMRKDFINTLSAKI</sequence>
<dbReference type="Pfam" id="PF14214">
    <property type="entry name" value="Helitron_like_N"/>
    <property type="match status" value="1"/>
</dbReference>
<dbReference type="GO" id="GO:0000723">
    <property type="term" value="P:telomere maintenance"/>
    <property type="evidence" value="ECO:0007669"/>
    <property type="project" value="InterPro"/>
</dbReference>
<keyword evidence="1" id="KW-0227">DNA damage</keyword>
<evidence type="ECO:0000256" key="1">
    <source>
        <dbReference type="RuleBase" id="RU363044"/>
    </source>
</evidence>
<keyword evidence="1 4" id="KW-0347">Helicase</keyword>
<evidence type="ECO:0000259" key="3">
    <source>
        <dbReference type="Pfam" id="PF14214"/>
    </source>
</evidence>
<protein>
    <recommendedName>
        <fullName evidence="1">ATP-dependent DNA helicase</fullName>
        <ecNumber evidence="1">5.6.2.3</ecNumber>
    </recommendedName>
</protein>
<dbReference type="Gene3D" id="3.40.50.300">
    <property type="entry name" value="P-loop containing nucleotide triphosphate hydrolases"/>
    <property type="match status" value="2"/>
</dbReference>
<comment type="similarity">
    <text evidence="1">Belongs to the helicase family.</text>
</comment>
<keyword evidence="1" id="KW-0067">ATP-binding</keyword>
<dbReference type="InterPro" id="IPR010285">
    <property type="entry name" value="DNA_helicase_pif1-like_DEAD"/>
</dbReference>
<dbReference type="GO" id="GO:0006310">
    <property type="term" value="P:DNA recombination"/>
    <property type="evidence" value="ECO:0007669"/>
    <property type="project" value="UniProtKB-KW"/>
</dbReference>
<dbReference type="InterPro" id="IPR051055">
    <property type="entry name" value="PIF1_helicase"/>
</dbReference>
<dbReference type="AlphaFoldDB" id="A0AAE1LU71"/>
<dbReference type="InterPro" id="IPR025476">
    <property type="entry name" value="Helitron_helicase-like"/>
</dbReference>
<dbReference type="EC" id="5.6.2.3" evidence="1"/>
<dbReference type="PANTHER" id="PTHR47642:SF5">
    <property type="entry name" value="ATP-DEPENDENT DNA HELICASE"/>
    <property type="match status" value="1"/>
</dbReference>
<dbReference type="GO" id="GO:0005524">
    <property type="term" value="F:ATP binding"/>
    <property type="evidence" value="ECO:0007669"/>
    <property type="project" value="UniProtKB-KW"/>
</dbReference>
<keyword evidence="1" id="KW-0378">Hydrolase</keyword>
<dbReference type="SUPFAM" id="SSF52540">
    <property type="entry name" value="P-loop containing nucleoside triphosphate hydrolases"/>
    <property type="match status" value="2"/>
</dbReference>
<evidence type="ECO:0000313" key="5">
    <source>
        <dbReference type="Proteomes" id="UP001219518"/>
    </source>
</evidence>
<evidence type="ECO:0000259" key="2">
    <source>
        <dbReference type="Pfam" id="PF05970"/>
    </source>
</evidence>
<keyword evidence="1" id="KW-0234">DNA repair</keyword>
<keyword evidence="1" id="KW-0547">Nucleotide-binding</keyword>
<accession>A0AAE1LU71</accession>
<keyword evidence="1" id="KW-0233">DNA recombination</keyword>
<evidence type="ECO:0000313" key="4">
    <source>
        <dbReference type="EMBL" id="KAK3931895.1"/>
    </source>
</evidence>
<dbReference type="Proteomes" id="UP001219518">
    <property type="component" value="Unassembled WGS sequence"/>
</dbReference>
<comment type="catalytic activity">
    <reaction evidence="1">
        <text>ATP + H2O = ADP + phosphate + H(+)</text>
        <dbReference type="Rhea" id="RHEA:13065"/>
        <dbReference type="ChEBI" id="CHEBI:15377"/>
        <dbReference type="ChEBI" id="CHEBI:15378"/>
        <dbReference type="ChEBI" id="CHEBI:30616"/>
        <dbReference type="ChEBI" id="CHEBI:43474"/>
        <dbReference type="ChEBI" id="CHEBI:456216"/>
        <dbReference type="EC" id="5.6.2.3"/>
    </reaction>
</comment>
<feature type="domain" description="Helitron helicase-like" evidence="3">
    <location>
        <begin position="5"/>
        <end position="137"/>
    </location>
</feature>
<dbReference type="GO" id="GO:0016787">
    <property type="term" value="F:hydrolase activity"/>
    <property type="evidence" value="ECO:0007669"/>
    <property type="project" value="UniProtKB-KW"/>
</dbReference>
<keyword evidence="5" id="KW-1185">Reference proteome</keyword>
<organism evidence="4 5">
    <name type="scientific">Frankliniella fusca</name>
    <dbReference type="NCBI Taxonomy" id="407009"/>
    <lineage>
        <taxon>Eukaryota</taxon>
        <taxon>Metazoa</taxon>
        <taxon>Ecdysozoa</taxon>
        <taxon>Arthropoda</taxon>
        <taxon>Hexapoda</taxon>
        <taxon>Insecta</taxon>
        <taxon>Pterygota</taxon>
        <taxon>Neoptera</taxon>
        <taxon>Paraneoptera</taxon>
        <taxon>Thysanoptera</taxon>
        <taxon>Terebrantia</taxon>
        <taxon>Thripoidea</taxon>
        <taxon>Thripidae</taxon>
        <taxon>Frankliniella</taxon>
    </lineage>
</organism>
<dbReference type="GO" id="GO:0043139">
    <property type="term" value="F:5'-3' DNA helicase activity"/>
    <property type="evidence" value="ECO:0007669"/>
    <property type="project" value="UniProtKB-EC"/>
</dbReference>
<gene>
    <name evidence="4" type="ORF">KUF71_010663</name>
</gene>
<comment type="cofactor">
    <cofactor evidence="1">
        <name>Mg(2+)</name>
        <dbReference type="ChEBI" id="CHEBI:18420"/>
    </cofactor>
</comment>
<reference evidence="4" key="1">
    <citation type="submission" date="2021-07" db="EMBL/GenBank/DDBJ databases">
        <authorList>
            <person name="Catto M.A."/>
            <person name="Jacobson A."/>
            <person name="Kennedy G."/>
            <person name="Labadie P."/>
            <person name="Hunt B.G."/>
            <person name="Srinivasan R."/>
        </authorList>
    </citation>
    <scope>NUCLEOTIDE SEQUENCE</scope>
    <source>
        <strain evidence="4">PL_HMW_Pooled</strain>
        <tissue evidence="4">Head</tissue>
    </source>
</reference>